<dbReference type="Proteomes" id="UP000887116">
    <property type="component" value="Unassembled WGS sequence"/>
</dbReference>
<protein>
    <submittedName>
        <fullName evidence="2">Uncharacterized protein</fullName>
    </submittedName>
</protein>
<evidence type="ECO:0000313" key="2">
    <source>
        <dbReference type="EMBL" id="GFQ98184.1"/>
    </source>
</evidence>
<keyword evidence="3" id="KW-1185">Reference proteome</keyword>
<name>A0A8X6I4R7_TRICU</name>
<dbReference type="AlphaFoldDB" id="A0A8X6I4R7"/>
<dbReference type="EMBL" id="BMAO01024853">
    <property type="protein sequence ID" value="GFQ98184.1"/>
    <property type="molecule type" value="Genomic_DNA"/>
</dbReference>
<proteinExistence type="predicted"/>
<gene>
    <name evidence="2" type="ORF">TNCT_312171</name>
</gene>
<accession>A0A8X6I4R7</accession>
<dbReference type="OrthoDB" id="6433114at2759"/>
<evidence type="ECO:0000313" key="3">
    <source>
        <dbReference type="Proteomes" id="UP000887116"/>
    </source>
</evidence>
<feature type="compositionally biased region" description="Polar residues" evidence="1">
    <location>
        <begin position="22"/>
        <end position="33"/>
    </location>
</feature>
<sequence length="298" mass="33678">MAERVEDACDVKVFDSDEDSSAKFSDSSNNCAQECSPEHSSDIASENFPSVFSENLIPEIDKVSLAISNKITQEMLNSPTKKSSCTGKPSNGAYSILIRRALLPLRLQVVKEINQSDWNLSVLQPLPSKKSAKLSAKLKACKDDKINSIFESSFPLDIPTNFGKNDKILIDIEMIALEHRLMLVLIAFLVGKEFKTKESPSIVDNLEDYYNCFRIMMNEHSQIQRNSHVLSLVGNLGKNYERVQRFKRLIQNNSKHIGHVWYGLFLARVHAGIMEGNIENVLSNINHTRKAIDRMVYN</sequence>
<feature type="region of interest" description="Disordered" evidence="1">
    <location>
        <begin position="18"/>
        <end position="42"/>
    </location>
</feature>
<organism evidence="2 3">
    <name type="scientific">Trichonephila clavata</name>
    <name type="common">Joro spider</name>
    <name type="synonym">Nephila clavata</name>
    <dbReference type="NCBI Taxonomy" id="2740835"/>
    <lineage>
        <taxon>Eukaryota</taxon>
        <taxon>Metazoa</taxon>
        <taxon>Ecdysozoa</taxon>
        <taxon>Arthropoda</taxon>
        <taxon>Chelicerata</taxon>
        <taxon>Arachnida</taxon>
        <taxon>Araneae</taxon>
        <taxon>Araneomorphae</taxon>
        <taxon>Entelegynae</taxon>
        <taxon>Araneoidea</taxon>
        <taxon>Nephilidae</taxon>
        <taxon>Trichonephila</taxon>
    </lineage>
</organism>
<comment type="caution">
    <text evidence="2">The sequence shown here is derived from an EMBL/GenBank/DDBJ whole genome shotgun (WGS) entry which is preliminary data.</text>
</comment>
<reference evidence="2" key="1">
    <citation type="submission" date="2020-07" db="EMBL/GenBank/DDBJ databases">
        <title>Multicomponent nature underlies the extraordinary mechanical properties of spider dragline silk.</title>
        <authorList>
            <person name="Kono N."/>
            <person name="Nakamura H."/>
            <person name="Mori M."/>
            <person name="Yoshida Y."/>
            <person name="Ohtoshi R."/>
            <person name="Malay A.D."/>
            <person name="Moran D.A.P."/>
            <person name="Tomita M."/>
            <person name="Numata K."/>
            <person name="Arakawa K."/>
        </authorList>
    </citation>
    <scope>NUCLEOTIDE SEQUENCE</scope>
</reference>
<evidence type="ECO:0000256" key="1">
    <source>
        <dbReference type="SAM" id="MobiDB-lite"/>
    </source>
</evidence>